<proteinExistence type="predicted"/>
<dbReference type="PANTHER" id="PTHR10285">
    <property type="entry name" value="URIDINE KINASE"/>
    <property type="match status" value="1"/>
</dbReference>
<reference evidence="2 3" key="1">
    <citation type="submission" date="2020-12" db="EMBL/GenBank/DDBJ databases">
        <title>FDA dAtabase for Regulatory Grade micrObial Sequences (FDA-ARGOS): Supporting development and validation of Infectious Disease Dx tests.</title>
        <authorList>
            <person name="Sproer C."/>
            <person name="Gronow S."/>
            <person name="Severitt S."/>
            <person name="Schroder I."/>
            <person name="Tallon L."/>
            <person name="Sadzewicz L."/>
            <person name="Zhao X."/>
            <person name="Boylan J."/>
            <person name="Ott S."/>
            <person name="Bowen H."/>
            <person name="Vavikolanu K."/>
            <person name="Mehta A."/>
            <person name="Aluvathingal J."/>
            <person name="Nadendla S."/>
            <person name="Lowell S."/>
            <person name="Myers T."/>
            <person name="Yan Y."/>
            <person name="Sichtig H."/>
        </authorList>
    </citation>
    <scope>NUCLEOTIDE SEQUENCE [LARGE SCALE GENOMIC DNA]</scope>
    <source>
        <strain evidence="2 3">FDAARGOS_909</strain>
    </source>
</reference>
<dbReference type="Proteomes" id="UP000594778">
    <property type="component" value="Chromosome"/>
</dbReference>
<dbReference type="InterPro" id="IPR027417">
    <property type="entry name" value="P-loop_NTPase"/>
</dbReference>
<evidence type="ECO:0000313" key="2">
    <source>
        <dbReference type="EMBL" id="QPS06418.1"/>
    </source>
</evidence>
<protein>
    <submittedName>
        <fullName evidence="2">Nucleoside/nucleotide kinase family protein</fullName>
    </submittedName>
</protein>
<dbReference type="SUPFAM" id="SSF52540">
    <property type="entry name" value="P-loop containing nucleoside triphosphate hydrolases"/>
    <property type="match status" value="1"/>
</dbReference>
<evidence type="ECO:0000313" key="3">
    <source>
        <dbReference type="Proteomes" id="UP000594778"/>
    </source>
</evidence>
<organism evidence="2 3">
    <name type="scientific">Delftia acidovorans</name>
    <name type="common">Pseudomonas acidovorans</name>
    <name type="synonym">Comamonas acidovorans</name>
    <dbReference type="NCBI Taxonomy" id="80866"/>
    <lineage>
        <taxon>Bacteria</taxon>
        <taxon>Pseudomonadati</taxon>
        <taxon>Pseudomonadota</taxon>
        <taxon>Betaproteobacteria</taxon>
        <taxon>Burkholderiales</taxon>
        <taxon>Comamonadaceae</taxon>
        <taxon>Delftia</taxon>
    </lineage>
</organism>
<sequence>MTAILPPQALARAFALARSGPRRLLGLAGPPGAGKSTACAALLQALGPLAEAVPMDGFHLAQSALQRLGRAQRKGAPDTFDSAGYVALLRRLHTPVAGETVYAPEFRRAIEEPIAGAIAIAPGVPLVITEGNYLLMDEQDAPGTHWHAVHALLDEVWYVDMDDRLRIERLTRRHELHGRSPQAARDWVAQVDEPNARRIAATRGRADWVLRWG</sequence>
<dbReference type="Gene3D" id="3.40.50.300">
    <property type="entry name" value="P-loop containing nucleotide triphosphate hydrolases"/>
    <property type="match status" value="1"/>
</dbReference>
<dbReference type="GO" id="GO:0005524">
    <property type="term" value="F:ATP binding"/>
    <property type="evidence" value="ECO:0007669"/>
    <property type="project" value="InterPro"/>
</dbReference>
<keyword evidence="2" id="KW-0418">Kinase</keyword>
<dbReference type="InterPro" id="IPR006083">
    <property type="entry name" value="PRK/URK"/>
</dbReference>
<dbReference type="GO" id="GO:0016301">
    <property type="term" value="F:kinase activity"/>
    <property type="evidence" value="ECO:0007669"/>
    <property type="project" value="UniProtKB-KW"/>
</dbReference>
<feature type="domain" description="Phosphoribulokinase/uridine kinase" evidence="1">
    <location>
        <begin position="25"/>
        <end position="207"/>
    </location>
</feature>
<dbReference type="AlphaFoldDB" id="A0A7T2VXW5"/>
<evidence type="ECO:0000259" key="1">
    <source>
        <dbReference type="Pfam" id="PF00485"/>
    </source>
</evidence>
<gene>
    <name evidence="2" type="ORF">I6G66_19110</name>
</gene>
<accession>A0A7T2VXW5</accession>
<dbReference type="Pfam" id="PF00485">
    <property type="entry name" value="PRK"/>
    <property type="match status" value="1"/>
</dbReference>
<dbReference type="NCBIfam" id="NF006743">
    <property type="entry name" value="PRK09270.1-2"/>
    <property type="match status" value="1"/>
</dbReference>
<keyword evidence="2" id="KW-0808">Transferase</keyword>
<name>A0A7T2VXW5_DELAC</name>
<dbReference type="EMBL" id="CP065668">
    <property type="protein sequence ID" value="QPS06418.1"/>
    <property type="molecule type" value="Genomic_DNA"/>
</dbReference>
<dbReference type="RefSeq" id="WP_197954052.1">
    <property type="nucleotide sequence ID" value="NZ_CP065668.1"/>
</dbReference>